<keyword evidence="1" id="KW-0001">2Fe-2S</keyword>
<dbReference type="SUPFAM" id="SSF51905">
    <property type="entry name" value="FAD/NAD(P)-binding domain"/>
    <property type="match status" value="1"/>
</dbReference>
<evidence type="ECO:0000256" key="2">
    <source>
        <dbReference type="ARBA" id="ARBA00022723"/>
    </source>
</evidence>
<evidence type="ECO:0000256" key="4">
    <source>
        <dbReference type="ARBA" id="ARBA00023014"/>
    </source>
</evidence>
<dbReference type="Gene3D" id="3.30.9.10">
    <property type="entry name" value="D-Amino Acid Oxidase, subunit A, domain 2"/>
    <property type="match status" value="1"/>
</dbReference>
<evidence type="ECO:0000313" key="8">
    <source>
        <dbReference type="Proteomes" id="UP001180087"/>
    </source>
</evidence>
<keyword evidence="2" id="KW-0479">Metal-binding</keyword>
<keyword evidence="5" id="KW-1015">Disulfide bond</keyword>
<dbReference type="EC" id="1.-.-.-" evidence="7"/>
<dbReference type="InterPro" id="IPR036922">
    <property type="entry name" value="Rieske_2Fe-2S_sf"/>
</dbReference>
<dbReference type="InterPro" id="IPR006076">
    <property type="entry name" value="FAD-dep_OxRdtase"/>
</dbReference>
<dbReference type="InterPro" id="IPR036188">
    <property type="entry name" value="FAD/NAD-bd_sf"/>
</dbReference>
<dbReference type="CDD" id="cd03477">
    <property type="entry name" value="Rieske_YhfW_C"/>
    <property type="match status" value="1"/>
</dbReference>
<keyword evidence="8" id="KW-1185">Reference proteome</keyword>
<dbReference type="InterPro" id="IPR005805">
    <property type="entry name" value="Rieske_Fe-S_prot_C"/>
</dbReference>
<evidence type="ECO:0000259" key="6">
    <source>
        <dbReference type="PROSITE" id="PS51296"/>
    </source>
</evidence>
<dbReference type="PANTHER" id="PTHR13847:SF274">
    <property type="entry name" value="RIESKE 2FE-2S IRON-SULFUR PROTEIN YHFW-RELATED"/>
    <property type="match status" value="1"/>
</dbReference>
<protein>
    <submittedName>
        <fullName evidence="7">FAD-dependent oxidoreductase</fullName>
        <ecNumber evidence="7">1.-.-.-</ecNumber>
    </submittedName>
</protein>
<evidence type="ECO:0000256" key="1">
    <source>
        <dbReference type="ARBA" id="ARBA00022714"/>
    </source>
</evidence>
<feature type="domain" description="Rieske" evidence="6">
    <location>
        <begin position="422"/>
        <end position="510"/>
    </location>
</feature>
<dbReference type="PROSITE" id="PS51296">
    <property type="entry name" value="RIESKE"/>
    <property type="match status" value="1"/>
</dbReference>
<keyword evidence="4" id="KW-0411">Iron-sulfur</keyword>
<dbReference type="Pfam" id="PF00355">
    <property type="entry name" value="Rieske"/>
    <property type="match status" value="1"/>
</dbReference>
<dbReference type="Gene3D" id="3.50.50.60">
    <property type="entry name" value="FAD/NAD(P)-binding domain"/>
    <property type="match status" value="1"/>
</dbReference>
<gene>
    <name evidence="7" type="ORF">QR721_06915</name>
</gene>
<dbReference type="InterPro" id="IPR038010">
    <property type="entry name" value="YhfW_C"/>
</dbReference>
<dbReference type="Pfam" id="PF01266">
    <property type="entry name" value="DAO"/>
    <property type="match status" value="1"/>
</dbReference>
<evidence type="ECO:0000256" key="5">
    <source>
        <dbReference type="ARBA" id="ARBA00023157"/>
    </source>
</evidence>
<proteinExistence type="predicted"/>
<dbReference type="Proteomes" id="UP001180087">
    <property type="component" value="Chromosome"/>
</dbReference>
<dbReference type="RefSeq" id="WP_348029713.1">
    <property type="nucleotide sequence ID" value="NZ_CP129113.1"/>
</dbReference>
<evidence type="ECO:0000313" key="7">
    <source>
        <dbReference type="EMBL" id="WLV25923.1"/>
    </source>
</evidence>
<keyword evidence="3" id="KW-0408">Iron</keyword>
<keyword evidence="7" id="KW-0560">Oxidoreductase</keyword>
<reference evidence="7" key="1">
    <citation type="submission" date="2023-06" db="EMBL/GenBank/DDBJ databases">
        <title>A Treasure from Seagulls: Isolation and Description of Aciduricobacillus qingdaonensis gen. nov., sp. nov., a Rare Obligately Uric Acid-utilizing Member in the Family Bacillaceae.</title>
        <authorList>
            <person name="Liu W."/>
            <person name="Wang B."/>
        </authorList>
    </citation>
    <scope>NUCLEOTIDE SEQUENCE</scope>
    <source>
        <strain evidence="7">44XB</strain>
    </source>
</reference>
<evidence type="ECO:0000256" key="3">
    <source>
        <dbReference type="ARBA" id="ARBA00023004"/>
    </source>
</evidence>
<dbReference type="GO" id="GO:0016491">
    <property type="term" value="F:oxidoreductase activity"/>
    <property type="evidence" value="ECO:0007669"/>
    <property type="project" value="UniProtKB-KW"/>
</dbReference>
<name>A0ABY9L299_9BACI</name>
<sequence>MTKSNLPEESKSAWLKNAGTNYPPLNESIEATVAIVGGGITGVTAAYLLAKSGVNTVLVEADRICGGTTGHTTAKISAQHGLIYDTLINNTSENEAKLYYQANVEAMSLIERLVKEHNIDCNYEKHDAYVYTNEKKQLEQLEKEADAYKKLGINGEMVNEIPLEIPMISALKMSDQAQFHPVKYIHALAEQAQNSGARIYEASPAEDIKPDDRPCVILRNKKEIKCDFIIIASHFPFWDKQGLYFARMEPQRSYVNAVTNPNKYPGGMYISAEQPTRSIRYMKDDEHGELWLIGGDGHKTGQGDPELQHFETLQEYAEDTFNAGETIYRWSAQDPVTVDKIPYIGRITEGKQQIMVATGYAKWGMTQGTIAAQLMTNLILKKESPYKDLYNPGRSIKGNTIKNTMSYNLDVAKHLIKGKLDFHNQHVNELESDEAAITQMNGQRVGAYKDDNGELYLVDTTCTHLGCEVNWNSGEKSWDCPCHGSRFSYTGEVLEGPAVQPLKRYKPETE</sequence>
<dbReference type="EMBL" id="CP129113">
    <property type="protein sequence ID" value="WLV25923.1"/>
    <property type="molecule type" value="Genomic_DNA"/>
</dbReference>
<dbReference type="Gene3D" id="2.102.10.10">
    <property type="entry name" value="Rieske [2Fe-2S] iron-sulphur domain"/>
    <property type="match status" value="1"/>
</dbReference>
<dbReference type="InterPro" id="IPR017941">
    <property type="entry name" value="Rieske_2Fe-2S"/>
</dbReference>
<organism evidence="7 8">
    <name type="scientific">Aciduricibacillus chroicocephali</name>
    <dbReference type="NCBI Taxonomy" id="3054939"/>
    <lineage>
        <taxon>Bacteria</taxon>
        <taxon>Bacillati</taxon>
        <taxon>Bacillota</taxon>
        <taxon>Bacilli</taxon>
        <taxon>Bacillales</taxon>
        <taxon>Bacillaceae</taxon>
        <taxon>Aciduricibacillus</taxon>
    </lineage>
</organism>
<dbReference type="PRINTS" id="PR00162">
    <property type="entry name" value="RIESKE"/>
</dbReference>
<dbReference type="SUPFAM" id="SSF50022">
    <property type="entry name" value="ISP domain"/>
    <property type="match status" value="1"/>
</dbReference>
<dbReference type="PANTHER" id="PTHR13847">
    <property type="entry name" value="SARCOSINE DEHYDROGENASE-RELATED"/>
    <property type="match status" value="1"/>
</dbReference>
<accession>A0ABY9L299</accession>